<dbReference type="Proteomes" id="UP000323930">
    <property type="component" value="Unassembled WGS sequence"/>
</dbReference>
<dbReference type="CDD" id="cd00198">
    <property type="entry name" value="vWFA"/>
    <property type="match status" value="1"/>
</dbReference>
<organism evidence="4 5">
    <name type="scientific">Seonamhaeicola marinus</name>
    <dbReference type="NCBI Taxonomy" id="1912246"/>
    <lineage>
        <taxon>Bacteria</taxon>
        <taxon>Pseudomonadati</taxon>
        <taxon>Bacteroidota</taxon>
        <taxon>Flavobacteriia</taxon>
        <taxon>Flavobacteriales</taxon>
        <taxon>Flavobacteriaceae</taxon>
    </lineage>
</organism>
<gene>
    <name evidence="4" type="ORF">FUA24_14775</name>
</gene>
<name>A0A5D0HVM8_9FLAO</name>
<evidence type="ECO:0000313" key="4">
    <source>
        <dbReference type="EMBL" id="TYA74579.1"/>
    </source>
</evidence>
<accession>A0A5D0HVM8</accession>
<dbReference type="PROSITE" id="PS50234">
    <property type="entry name" value="VWFA"/>
    <property type="match status" value="1"/>
</dbReference>
<dbReference type="Gene3D" id="3.40.50.410">
    <property type="entry name" value="von Willebrand factor, type A domain"/>
    <property type="match status" value="1"/>
</dbReference>
<comment type="caution">
    <text evidence="4">The sequence shown here is derived from an EMBL/GenBank/DDBJ whole genome shotgun (WGS) entry which is preliminary data.</text>
</comment>
<evidence type="ECO:0000313" key="5">
    <source>
        <dbReference type="Proteomes" id="UP000323930"/>
    </source>
</evidence>
<sequence length="389" mass="43784">MKTSIKTLILGLTLVAFTACNANNKKTPQKALAEVVKPEKHPEKNKQYIKVALLLDTSNSMDGLIDQAKAQLWDLVNELSYAKCGDEKPNLKIALYEYGNDRLNSTEGYIRQVLAFSDDLDEISKELFSLTTNGGNEYCGHVIQTSLNQLNWGNNPDDLKLIFIAGNEPFTQGKVNYKDATTNANEKDVTVNTIFCGNYNQGVSTHWKDGASLTNGDYMAIDHNKATVHIASPYDDQILILNQKLNKTYVAYGKIGMQKRALQAEQDSNAEVYSKANAVKRSVSKSSRFYKNKSWDLVDAVEDNEVVIKDIKEEALPNELKGKTEKEIKAYVAKKKQERATIKKEIQELNEKRKTYVAEQTKTKTSNGLENAMTKAIKEQAKKKKYTWD</sequence>
<dbReference type="Pfam" id="PF00092">
    <property type="entry name" value="VWA"/>
    <property type="match status" value="1"/>
</dbReference>
<evidence type="ECO:0000256" key="2">
    <source>
        <dbReference type="SAM" id="SignalP"/>
    </source>
</evidence>
<evidence type="ECO:0000259" key="3">
    <source>
        <dbReference type="PROSITE" id="PS50234"/>
    </source>
</evidence>
<evidence type="ECO:0000256" key="1">
    <source>
        <dbReference type="SAM" id="Coils"/>
    </source>
</evidence>
<dbReference type="AlphaFoldDB" id="A0A5D0HVM8"/>
<dbReference type="OrthoDB" id="5827268at2"/>
<dbReference type="PROSITE" id="PS51257">
    <property type="entry name" value="PROKAR_LIPOPROTEIN"/>
    <property type="match status" value="1"/>
</dbReference>
<dbReference type="SUPFAM" id="SSF53300">
    <property type="entry name" value="vWA-like"/>
    <property type="match status" value="1"/>
</dbReference>
<keyword evidence="5" id="KW-1185">Reference proteome</keyword>
<dbReference type="InterPro" id="IPR002035">
    <property type="entry name" value="VWF_A"/>
</dbReference>
<dbReference type="InterPro" id="IPR036465">
    <property type="entry name" value="vWFA_dom_sf"/>
</dbReference>
<dbReference type="RefSeq" id="WP_148543652.1">
    <property type="nucleotide sequence ID" value="NZ_VSDQ01000679.1"/>
</dbReference>
<proteinExistence type="predicted"/>
<feature type="coiled-coil region" evidence="1">
    <location>
        <begin position="332"/>
        <end position="359"/>
    </location>
</feature>
<keyword evidence="2" id="KW-0732">Signal</keyword>
<keyword evidence="1" id="KW-0175">Coiled coil</keyword>
<reference evidence="4 5" key="1">
    <citation type="submission" date="2019-08" db="EMBL/GenBank/DDBJ databases">
        <title>Seonamhaeicola sediminis sp. nov., isolated from marine sediment.</title>
        <authorList>
            <person name="Cao W.R."/>
        </authorList>
    </citation>
    <scope>NUCLEOTIDE SEQUENCE [LARGE SCALE GENOMIC DNA]</scope>
    <source>
        <strain evidence="4 5">B011</strain>
    </source>
</reference>
<feature type="chain" id="PRO_5022743957" evidence="2">
    <location>
        <begin position="23"/>
        <end position="389"/>
    </location>
</feature>
<feature type="domain" description="VWFA" evidence="3">
    <location>
        <begin position="50"/>
        <end position="249"/>
    </location>
</feature>
<dbReference type="EMBL" id="VSDQ01000679">
    <property type="protein sequence ID" value="TYA74579.1"/>
    <property type="molecule type" value="Genomic_DNA"/>
</dbReference>
<feature type="signal peptide" evidence="2">
    <location>
        <begin position="1"/>
        <end position="22"/>
    </location>
</feature>
<protein>
    <submittedName>
        <fullName evidence="4">VWA domain-containing protein</fullName>
    </submittedName>
</protein>